<dbReference type="Pfam" id="PF03583">
    <property type="entry name" value="LIP"/>
    <property type="match status" value="1"/>
</dbReference>
<evidence type="ECO:0008006" key="4">
    <source>
        <dbReference type="Google" id="ProtNLM"/>
    </source>
</evidence>
<dbReference type="InterPro" id="IPR029058">
    <property type="entry name" value="AB_hydrolase_fold"/>
</dbReference>
<dbReference type="Proteomes" id="UP001183648">
    <property type="component" value="Unassembled WGS sequence"/>
</dbReference>
<dbReference type="SUPFAM" id="SSF53474">
    <property type="entry name" value="alpha/beta-Hydrolases"/>
    <property type="match status" value="1"/>
</dbReference>
<evidence type="ECO:0000313" key="3">
    <source>
        <dbReference type="Proteomes" id="UP001183648"/>
    </source>
</evidence>
<feature type="chain" id="PRO_5045882167" description="Lipase" evidence="1">
    <location>
        <begin position="23"/>
        <end position="390"/>
    </location>
</feature>
<gene>
    <name evidence="2" type="ORF">J2S63_001208</name>
</gene>
<reference evidence="2 3" key="1">
    <citation type="submission" date="2023-07" db="EMBL/GenBank/DDBJ databases">
        <title>Sequencing the genomes of 1000 actinobacteria strains.</title>
        <authorList>
            <person name="Klenk H.-P."/>
        </authorList>
    </citation>
    <scope>NUCLEOTIDE SEQUENCE [LARGE SCALE GENOMIC DNA]</scope>
    <source>
        <strain evidence="2 3">DSM 19426</strain>
    </source>
</reference>
<evidence type="ECO:0000313" key="2">
    <source>
        <dbReference type="EMBL" id="MDR7361655.1"/>
    </source>
</evidence>
<name>A0ABU2BSP7_9ACTN</name>
<dbReference type="PIRSF" id="PIRSF029171">
    <property type="entry name" value="Esterase_LipA"/>
    <property type="match status" value="1"/>
</dbReference>
<keyword evidence="1" id="KW-0732">Signal</keyword>
<proteinExistence type="predicted"/>
<organism evidence="2 3">
    <name type="scientific">Nocardioides marmoribigeumensis</name>
    <dbReference type="NCBI Taxonomy" id="433649"/>
    <lineage>
        <taxon>Bacteria</taxon>
        <taxon>Bacillati</taxon>
        <taxon>Actinomycetota</taxon>
        <taxon>Actinomycetes</taxon>
        <taxon>Propionibacteriales</taxon>
        <taxon>Nocardioidaceae</taxon>
        <taxon>Nocardioides</taxon>
    </lineage>
</organism>
<evidence type="ECO:0000256" key="1">
    <source>
        <dbReference type="SAM" id="SignalP"/>
    </source>
</evidence>
<feature type="signal peptide" evidence="1">
    <location>
        <begin position="1"/>
        <end position="22"/>
    </location>
</feature>
<dbReference type="PANTHER" id="PTHR34853">
    <property type="match status" value="1"/>
</dbReference>
<sequence>MPRPTRPVAAFAALAAALATLAAPHASPAAATSLPVPGTVVSSAPLPKRLWIPRATSRAWRLTYVTRDSHGHRALSTGTVFVPFGTPPRGGWPVVSWAHGISGLGDDCAPSRVGPVLKQRDWSYLRTWMRQGYAVVATDYVGLGTPGLMPYLDVRAQAHNVVDMVKAGRAFTAEKRPRLRLARTWVTIGQSQGGGAAIGTARYATRYGGRTLSYRGAVGTGTPAYIEDYVELLGPEVPPLTGDLTAYLTYIVASLRDVHPELGIDGVLTPEGRKYVRLAETVCDEQFAAMMEGVRMGSFFTTPLAALPGFRETVVDYMGMPESGFDKPFFMGHGALDVDVPYAQTARYAKVLEANGEPVVFTTYPTDHSGTMQASLADTLPFVRRAFRRP</sequence>
<keyword evidence="3" id="KW-1185">Reference proteome</keyword>
<dbReference type="PANTHER" id="PTHR34853:SF1">
    <property type="entry name" value="LIPASE 5"/>
    <property type="match status" value="1"/>
</dbReference>
<dbReference type="InterPro" id="IPR005152">
    <property type="entry name" value="Lipase_secreted"/>
</dbReference>
<accession>A0ABU2BSP7</accession>
<dbReference type="Gene3D" id="3.40.50.1820">
    <property type="entry name" value="alpha/beta hydrolase"/>
    <property type="match status" value="2"/>
</dbReference>
<dbReference type="RefSeq" id="WP_310299928.1">
    <property type="nucleotide sequence ID" value="NZ_BAAAPS010000001.1"/>
</dbReference>
<comment type="caution">
    <text evidence="2">The sequence shown here is derived from an EMBL/GenBank/DDBJ whole genome shotgun (WGS) entry which is preliminary data.</text>
</comment>
<dbReference type="EMBL" id="JAVDYG010000001">
    <property type="protein sequence ID" value="MDR7361655.1"/>
    <property type="molecule type" value="Genomic_DNA"/>
</dbReference>
<protein>
    <recommendedName>
        <fullName evidence="4">Lipase</fullName>
    </recommendedName>
</protein>